<keyword evidence="2" id="KW-1185">Reference proteome</keyword>
<evidence type="ECO:0000313" key="2">
    <source>
        <dbReference type="Proteomes" id="UP000887013"/>
    </source>
</evidence>
<sequence length="115" mass="12963">MAAFTCNVARVESPMLWPWPRWMYVDYDQLVVRLCGLAGIAPALPTPFAGTAQNKRTAGCTRNTAARIAVPYNGWKQSLFGCRRSNSCCSSIFVTFLFHCCFPVTIKDYCKHECR</sequence>
<evidence type="ECO:0000313" key="1">
    <source>
        <dbReference type="EMBL" id="GFS89933.1"/>
    </source>
</evidence>
<organism evidence="1 2">
    <name type="scientific">Nephila pilipes</name>
    <name type="common">Giant wood spider</name>
    <name type="synonym">Nephila maculata</name>
    <dbReference type="NCBI Taxonomy" id="299642"/>
    <lineage>
        <taxon>Eukaryota</taxon>
        <taxon>Metazoa</taxon>
        <taxon>Ecdysozoa</taxon>
        <taxon>Arthropoda</taxon>
        <taxon>Chelicerata</taxon>
        <taxon>Arachnida</taxon>
        <taxon>Araneae</taxon>
        <taxon>Araneomorphae</taxon>
        <taxon>Entelegynae</taxon>
        <taxon>Araneoidea</taxon>
        <taxon>Nephilidae</taxon>
        <taxon>Nephila</taxon>
    </lineage>
</organism>
<accession>A0A8X6TBB8</accession>
<comment type="caution">
    <text evidence="1">The sequence shown here is derived from an EMBL/GenBank/DDBJ whole genome shotgun (WGS) entry which is preliminary data.</text>
</comment>
<protein>
    <submittedName>
        <fullName evidence="1">Uncharacterized protein</fullName>
    </submittedName>
</protein>
<name>A0A8X6TBB8_NEPPI</name>
<dbReference type="Proteomes" id="UP000887013">
    <property type="component" value="Unassembled WGS sequence"/>
</dbReference>
<dbReference type="EMBL" id="BMAW01004609">
    <property type="protein sequence ID" value="GFS89933.1"/>
    <property type="molecule type" value="Genomic_DNA"/>
</dbReference>
<proteinExistence type="predicted"/>
<dbReference type="AlphaFoldDB" id="A0A8X6TBB8"/>
<gene>
    <name evidence="1" type="ORF">NPIL_403321</name>
</gene>
<reference evidence="1" key="1">
    <citation type="submission" date="2020-08" db="EMBL/GenBank/DDBJ databases">
        <title>Multicomponent nature underlies the extraordinary mechanical properties of spider dragline silk.</title>
        <authorList>
            <person name="Kono N."/>
            <person name="Nakamura H."/>
            <person name="Mori M."/>
            <person name="Yoshida Y."/>
            <person name="Ohtoshi R."/>
            <person name="Malay A.D."/>
            <person name="Moran D.A.P."/>
            <person name="Tomita M."/>
            <person name="Numata K."/>
            <person name="Arakawa K."/>
        </authorList>
    </citation>
    <scope>NUCLEOTIDE SEQUENCE</scope>
</reference>